<dbReference type="EMBL" id="QOKZ01000002">
    <property type="protein sequence ID" value="RMC36217.1"/>
    <property type="molecule type" value="Genomic_DNA"/>
</dbReference>
<dbReference type="Gene3D" id="3.30.9.10">
    <property type="entry name" value="D-Amino Acid Oxidase, subunit A, domain 2"/>
    <property type="match status" value="1"/>
</dbReference>
<feature type="domain" description="FAD dependent oxidoreductase" evidence="3">
    <location>
        <begin position="13"/>
        <end position="402"/>
    </location>
</feature>
<dbReference type="Proteomes" id="UP000273516">
    <property type="component" value="Unassembled WGS sequence"/>
</dbReference>
<keyword evidence="1" id="KW-0560">Oxidoreductase</keyword>
<dbReference type="SUPFAM" id="SSF54373">
    <property type="entry name" value="FAD-linked reductases, C-terminal domain"/>
    <property type="match status" value="1"/>
</dbReference>
<reference evidence="4 5" key="1">
    <citation type="submission" date="2018-07" db="EMBL/GenBank/DDBJ databases">
        <authorList>
            <person name="Zhang Y."/>
            <person name="Wang L."/>
            <person name="Ma S."/>
        </authorList>
    </citation>
    <scope>NUCLEOTIDE SEQUENCE [LARGE SCALE GENOMIC DNA]</scope>
    <source>
        <strain evidence="4 5">4-2</strain>
    </source>
</reference>
<dbReference type="AlphaFoldDB" id="A0A3M0MXX7"/>
<keyword evidence="2" id="KW-0812">Transmembrane</keyword>
<evidence type="ECO:0000313" key="5">
    <source>
        <dbReference type="Proteomes" id="UP000273516"/>
    </source>
</evidence>
<proteinExistence type="predicted"/>
<dbReference type="RefSeq" id="WP_122111382.1">
    <property type="nucleotide sequence ID" value="NZ_QOKZ01000002.1"/>
</dbReference>
<dbReference type="GO" id="GO:0016491">
    <property type="term" value="F:oxidoreductase activity"/>
    <property type="evidence" value="ECO:0007669"/>
    <property type="project" value="UniProtKB-KW"/>
</dbReference>
<accession>A0A3M0MXX7</accession>
<name>A0A3M0MXX7_9RHOB</name>
<dbReference type="PANTHER" id="PTHR13847">
    <property type="entry name" value="SARCOSINE DEHYDROGENASE-RELATED"/>
    <property type="match status" value="1"/>
</dbReference>
<dbReference type="GO" id="GO:0005737">
    <property type="term" value="C:cytoplasm"/>
    <property type="evidence" value="ECO:0007669"/>
    <property type="project" value="TreeGrafter"/>
</dbReference>
<sequence>MNEKASGKGAELHVIVLGAGMVGVSTALALQQRGHRVLLVDRSGIGRETSYGNAGVIQTEAVEPYAFPRSLHALVNIALKRGSEVNWHLAALPEHARPLLSYWRNSAPRNHARATAQYRHLIADADRYHAPLIEAAKADHLIERKGYRCLFRTAKALDAACAKAEAVRRDHGIAFTAEDGTMLAVAEPAMKLRAAGALRYPQVWTCRDPGALTASYGRLFMQRGGEFSHGDAQSLRADGHGWSVLTEDGRQSAEHVVLALGPWTRHLTERLGYRIPMFRKRGYHRHFAMKEGPAGPMLDAERGVFLAPMERGLRVTTGAEFTAMDAPADSRQIRRAEASSRELFDLGEAVEAAPWFGHRPCMPDMLPVLGEAPRHKGLWLHFGHGHHGFTAGPASAHILAELMSGNPLAVTRALDPARFN</sequence>
<evidence type="ECO:0000256" key="1">
    <source>
        <dbReference type="ARBA" id="ARBA00023002"/>
    </source>
</evidence>
<evidence type="ECO:0000259" key="3">
    <source>
        <dbReference type="Pfam" id="PF01266"/>
    </source>
</evidence>
<dbReference type="Gene3D" id="3.50.50.60">
    <property type="entry name" value="FAD/NAD(P)-binding domain"/>
    <property type="match status" value="2"/>
</dbReference>
<evidence type="ECO:0000256" key="2">
    <source>
        <dbReference type="SAM" id="Phobius"/>
    </source>
</evidence>
<organism evidence="4 5">
    <name type="scientific">Paracoccus alkanivorans</name>
    <dbReference type="NCBI Taxonomy" id="2116655"/>
    <lineage>
        <taxon>Bacteria</taxon>
        <taxon>Pseudomonadati</taxon>
        <taxon>Pseudomonadota</taxon>
        <taxon>Alphaproteobacteria</taxon>
        <taxon>Rhodobacterales</taxon>
        <taxon>Paracoccaceae</taxon>
        <taxon>Paracoccus</taxon>
    </lineage>
</organism>
<feature type="transmembrane region" description="Helical" evidence="2">
    <location>
        <begin position="12"/>
        <end position="30"/>
    </location>
</feature>
<dbReference type="OrthoDB" id="9805337at2"/>
<gene>
    <name evidence="4" type="ORF">C9E81_05860</name>
</gene>
<protein>
    <submittedName>
        <fullName evidence="4">FAD-dependent oxidoreductase</fullName>
    </submittedName>
</protein>
<dbReference type="SUPFAM" id="SSF51905">
    <property type="entry name" value="FAD/NAD(P)-binding domain"/>
    <property type="match status" value="1"/>
</dbReference>
<keyword evidence="2" id="KW-1133">Transmembrane helix</keyword>
<dbReference type="InterPro" id="IPR036188">
    <property type="entry name" value="FAD/NAD-bd_sf"/>
</dbReference>
<keyword evidence="2" id="KW-0472">Membrane</keyword>
<dbReference type="Pfam" id="PF01266">
    <property type="entry name" value="DAO"/>
    <property type="match status" value="1"/>
</dbReference>
<keyword evidence="5" id="KW-1185">Reference proteome</keyword>
<dbReference type="InterPro" id="IPR006076">
    <property type="entry name" value="FAD-dep_OxRdtase"/>
</dbReference>
<dbReference type="PANTHER" id="PTHR13847:SF289">
    <property type="entry name" value="GLYCINE OXIDASE"/>
    <property type="match status" value="1"/>
</dbReference>
<comment type="caution">
    <text evidence="4">The sequence shown here is derived from an EMBL/GenBank/DDBJ whole genome shotgun (WGS) entry which is preliminary data.</text>
</comment>
<evidence type="ECO:0000313" key="4">
    <source>
        <dbReference type="EMBL" id="RMC36217.1"/>
    </source>
</evidence>